<organism evidence="1 2">
    <name type="scientific">Pistacia integerrima</name>
    <dbReference type="NCBI Taxonomy" id="434235"/>
    <lineage>
        <taxon>Eukaryota</taxon>
        <taxon>Viridiplantae</taxon>
        <taxon>Streptophyta</taxon>
        <taxon>Embryophyta</taxon>
        <taxon>Tracheophyta</taxon>
        <taxon>Spermatophyta</taxon>
        <taxon>Magnoliopsida</taxon>
        <taxon>eudicotyledons</taxon>
        <taxon>Gunneridae</taxon>
        <taxon>Pentapetalae</taxon>
        <taxon>rosids</taxon>
        <taxon>malvids</taxon>
        <taxon>Sapindales</taxon>
        <taxon>Anacardiaceae</taxon>
        <taxon>Pistacia</taxon>
    </lineage>
</organism>
<name>A0ACC0Y5F7_9ROSI</name>
<dbReference type="EMBL" id="CM047744">
    <property type="protein sequence ID" value="KAJ0028743.1"/>
    <property type="molecule type" value="Genomic_DNA"/>
</dbReference>
<protein>
    <submittedName>
        <fullName evidence="1">Uncharacterized protein</fullName>
    </submittedName>
</protein>
<accession>A0ACC0Y5F7</accession>
<evidence type="ECO:0000313" key="1">
    <source>
        <dbReference type="EMBL" id="KAJ0028743.1"/>
    </source>
</evidence>
<gene>
    <name evidence="1" type="ORF">Pint_36577</name>
</gene>
<sequence length="416" mass="47137">MPVEATQLYYSIRKDGIFPSLASLSVLLECLMNCNLFVDRTLELFEKIVGSGFLTDRFTYGKAVQAVVKLGDLDRGFEIVKPMMRRGASPNVFVYNVLISGLCKEKKMRDAEKVFDKMCMMALHEEACGRGVRINSYTCGILLNALYKEGKVEKAEEILEKDMENGLVPDKPNVVSYGSIINCMCKDGKLLEAVIVLRDMEGIGIFPTAQVYNMLIDGSCKVERIKDAFRFLDEMVKSKMGPTLVTYNALSYSDTGNAQKYLELYEIMKKLGIEPTLKTYHPLISGCRKEGIVVVEKLLSEMLQTNLAPDLLCIMQSFTVMHSIEIFKRHWHCIVKWWTKEFVQTMPKDLVNYMKARGLTPKADTYNILIKGYCELKDFGGAYIWLEEDQIICSEMSAKRVDDLNITEDLSAAATM</sequence>
<comment type="caution">
    <text evidence="1">The sequence shown here is derived from an EMBL/GenBank/DDBJ whole genome shotgun (WGS) entry which is preliminary data.</text>
</comment>
<keyword evidence="2" id="KW-1185">Reference proteome</keyword>
<proteinExistence type="predicted"/>
<evidence type="ECO:0000313" key="2">
    <source>
        <dbReference type="Proteomes" id="UP001163603"/>
    </source>
</evidence>
<reference evidence="2" key="1">
    <citation type="journal article" date="2023" name="G3 (Bethesda)">
        <title>Genome assembly and association tests identify interacting loci associated with vigor, precocity, and sex in interspecific pistachio rootstocks.</title>
        <authorList>
            <person name="Palmer W."/>
            <person name="Jacygrad E."/>
            <person name="Sagayaradj S."/>
            <person name="Cavanaugh K."/>
            <person name="Han R."/>
            <person name="Bertier L."/>
            <person name="Beede B."/>
            <person name="Kafkas S."/>
            <person name="Golino D."/>
            <person name="Preece J."/>
            <person name="Michelmore R."/>
        </authorList>
    </citation>
    <scope>NUCLEOTIDE SEQUENCE [LARGE SCALE GENOMIC DNA]</scope>
</reference>
<dbReference type="Proteomes" id="UP001163603">
    <property type="component" value="Chromosome 9"/>
</dbReference>